<keyword evidence="9" id="KW-1185">Reference proteome</keyword>
<evidence type="ECO:0000313" key="8">
    <source>
        <dbReference type="EMBL" id="KAK3084973.1"/>
    </source>
</evidence>
<dbReference type="EMBL" id="VSWD01000013">
    <property type="protein sequence ID" value="KAK3084973.1"/>
    <property type="molecule type" value="Genomic_DNA"/>
</dbReference>
<dbReference type="PANTHER" id="PTHR13439">
    <property type="entry name" value="CT120 PROTEIN"/>
    <property type="match status" value="1"/>
</dbReference>
<dbReference type="AlphaFoldDB" id="A0AA88XG98"/>
<dbReference type="InterPro" id="IPR050846">
    <property type="entry name" value="TLCD"/>
</dbReference>
<comment type="subcellular location">
    <subcellularLocation>
        <location evidence="1">Membrane</location>
        <topology evidence="1">Multi-pass membrane protein</topology>
    </subcellularLocation>
</comment>
<protein>
    <recommendedName>
        <fullName evidence="7">TLC domain-containing protein</fullName>
    </recommendedName>
</protein>
<evidence type="ECO:0000259" key="7">
    <source>
        <dbReference type="PROSITE" id="PS50922"/>
    </source>
</evidence>
<feature type="transmembrane region" description="Helical" evidence="6">
    <location>
        <begin position="56"/>
        <end position="73"/>
    </location>
</feature>
<proteinExistence type="predicted"/>
<name>A0AA88XG98_PINIB</name>
<dbReference type="PANTHER" id="PTHR13439:SF66">
    <property type="entry name" value="BCDNA.GH12326"/>
    <property type="match status" value="1"/>
</dbReference>
<evidence type="ECO:0000256" key="3">
    <source>
        <dbReference type="ARBA" id="ARBA00022989"/>
    </source>
</evidence>
<dbReference type="PROSITE" id="PS50922">
    <property type="entry name" value="TLC"/>
    <property type="match status" value="1"/>
</dbReference>
<organism evidence="8 9">
    <name type="scientific">Pinctada imbricata</name>
    <name type="common">Atlantic pearl-oyster</name>
    <name type="synonym">Pinctada martensii</name>
    <dbReference type="NCBI Taxonomy" id="66713"/>
    <lineage>
        <taxon>Eukaryota</taxon>
        <taxon>Metazoa</taxon>
        <taxon>Spiralia</taxon>
        <taxon>Lophotrochozoa</taxon>
        <taxon>Mollusca</taxon>
        <taxon>Bivalvia</taxon>
        <taxon>Autobranchia</taxon>
        <taxon>Pteriomorphia</taxon>
        <taxon>Pterioida</taxon>
        <taxon>Pterioidea</taxon>
        <taxon>Pteriidae</taxon>
        <taxon>Pinctada</taxon>
    </lineage>
</organism>
<dbReference type="Pfam" id="PF03798">
    <property type="entry name" value="TRAM_LAG1_CLN8"/>
    <property type="match status" value="1"/>
</dbReference>
<evidence type="ECO:0000256" key="6">
    <source>
        <dbReference type="SAM" id="Phobius"/>
    </source>
</evidence>
<dbReference type="SMART" id="SM00724">
    <property type="entry name" value="TLC"/>
    <property type="match status" value="1"/>
</dbReference>
<accession>A0AA88XG98</accession>
<keyword evidence="2 5" id="KW-0812">Transmembrane</keyword>
<feature type="transmembrane region" description="Helical" evidence="6">
    <location>
        <begin position="234"/>
        <end position="257"/>
    </location>
</feature>
<evidence type="ECO:0000256" key="5">
    <source>
        <dbReference type="PROSITE-ProRule" id="PRU00205"/>
    </source>
</evidence>
<dbReference type="InterPro" id="IPR006634">
    <property type="entry name" value="TLC-dom"/>
</dbReference>
<sequence length="279" mass="32702">MRKEVETHWDVVCTWPLFLFGFFVFSTCHRLLVYFFKYILHPRYGNGGVYHTTEKCVSSIQAVLSVIVGIVIASNCQGNIMTDTHWLTNSYAWFGMPYFYYDTVAMYLSHYYLHPHLSSLPVSHRIWHYIVNTKALLIHHFVLPLIFFPSILFFRKNLGDFFVGVFYQIELAIPFISLRNVLAQLQLKDTPYYIAAGLLMIVAFAVCRVFVFPYLYWKYAQYANISIWSVPSTIPLKCNIGCLVILVLQVYWLYVMVRGAVKVFYKMYMKSQNQKSKIS</sequence>
<evidence type="ECO:0000313" key="9">
    <source>
        <dbReference type="Proteomes" id="UP001186944"/>
    </source>
</evidence>
<keyword evidence="3 6" id="KW-1133">Transmembrane helix</keyword>
<comment type="caution">
    <text evidence="8">The sequence shown here is derived from an EMBL/GenBank/DDBJ whole genome shotgun (WGS) entry which is preliminary data.</text>
</comment>
<dbReference type="GO" id="GO:0005783">
    <property type="term" value="C:endoplasmic reticulum"/>
    <property type="evidence" value="ECO:0007669"/>
    <property type="project" value="TreeGrafter"/>
</dbReference>
<feature type="transmembrane region" description="Helical" evidence="6">
    <location>
        <begin position="161"/>
        <end position="181"/>
    </location>
</feature>
<dbReference type="Proteomes" id="UP001186944">
    <property type="component" value="Unassembled WGS sequence"/>
</dbReference>
<feature type="transmembrane region" description="Helical" evidence="6">
    <location>
        <begin position="15"/>
        <end position="36"/>
    </location>
</feature>
<reference evidence="8" key="1">
    <citation type="submission" date="2019-08" db="EMBL/GenBank/DDBJ databases">
        <title>The improved chromosome-level genome for the pearl oyster Pinctada fucata martensii using PacBio sequencing and Hi-C.</title>
        <authorList>
            <person name="Zheng Z."/>
        </authorList>
    </citation>
    <scope>NUCLEOTIDE SEQUENCE</scope>
    <source>
        <strain evidence="8">ZZ-2019</strain>
        <tissue evidence="8">Adductor muscle</tissue>
    </source>
</reference>
<dbReference type="GO" id="GO:0016020">
    <property type="term" value="C:membrane"/>
    <property type="evidence" value="ECO:0007669"/>
    <property type="project" value="UniProtKB-SubCell"/>
</dbReference>
<feature type="transmembrane region" description="Helical" evidence="6">
    <location>
        <begin position="193"/>
        <end position="214"/>
    </location>
</feature>
<gene>
    <name evidence="8" type="ORF">FSP39_022178</name>
</gene>
<evidence type="ECO:0000256" key="4">
    <source>
        <dbReference type="ARBA" id="ARBA00023136"/>
    </source>
</evidence>
<evidence type="ECO:0000256" key="1">
    <source>
        <dbReference type="ARBA" id="ARBA00004141"/>
    </source>
</evidence>
<feature type="transmembrane region" description="Helical" evidence="6">
    <location>
        <begin position="135"/>
        <end position="155"/>
    </location>
</feature>
<dbReference type="GO" id="GO:0055088">
    <property type="term" value="P:lipid homeostasis"/>
    <property type="evidence" value="ECO:0007669"/>
    <property type="project" value="TreeGrafter"/>
</dbReference>
<keyword evidence="4 5" id="KW-0472">Membrane</keyword>
<feature type="domain" description="TLC" evidence="7">
    <location>
        <begin position="47"/>
        <end position="265"/>
    </location>
</feature>
<evidence type="ECO:0000256" key="2">
    <source>
        <dbReference type="ARBA" id="ARBA00022692"/>
    </source>
</evidence>
<feature type="transmembrane region" description="Helical" evidence="6">
    <location>
        <begin position="93"/>
        <end position="114"/>
    </location>
</feature>